<proteinExistence type="predicted"/>
<evidence type="ECO:0000256" key="4">
    <source>
        <dbReference type="ARBA" id="ARBA00022723"/>
    </source>
</evidence>
<dbReference type="UniPathway" id="UPA00782"/>
<dbReference type="SFLD" id="SFLDS00029">
    <property type="entry name" value="Radical_SAM"/>
    <property type="match status" value="1"/>
</dbReference>
<organism evidence="8 9">
    <name type="scientific">Pseudoalteromonas denitrificans DSM 6059</name>
    <dbReference type="NCBI Taxonomy" id="1123010"/>
    <lineage>
        <taxon>Bacteria</taxon>
        <taxon>Pseudomonadati</taxon>
        <taxon>Pseudomonadota</taxon>
        <taxon>Gammaproteobacteria</taxon>
        <taxon>Alteromonadales</taxon>
        <taxon>Pseudoalteromonadaceae</taxon>
        <taxon>Pseudoalteromonas</taxon>
    </lineage>
</organism>
<evidence type="ECO:0000256" key="2">
    <source>
        <dbReference type="ARBA" id="ARBA00022485"/>
    </source>
</evidence>
<dbReference type="GO" id="GO:0046872">
    <property type="term" value="F:metal ion binding"/>
    <property type="evidence" value="ECO:0007669"/>
    <property type="project" value="UniProtKB-KW"/>
</dbReference>
<keyword evidence="5" id="KW-0408">Iron</keyword>
<dbReference type="InterPro" id="IPR007197">
    <property type="entry name" value="rSAM"/>
</dbReference>
<dbReference type="EMBL" id="FOLO01000010">
    <property type="protein sequence ID" value="SFC48765.1"/>
    <property type="molecule type" value="Genomic_DNA"/>
</dbReference>
<dbReference type="InterPro" id="IPR058240">
    <property type="entry name" value="rSAM_sf"/>
</dbReference>
<comment type="cofactor">
    <cofactor evidence="1">
        <name>[4Fe-4S] cluster</name>
        <dbReference type="ChEBI" id="CHEBI:49883"/>
    </cofactor>
</comment>
<protein>
    <recommendedName>
        <fullName evidence="7">Radical SAM core domain-containing protein</fullName>
    </recommendedName>
</protein>
<reference evidence="8 9" key="1">
    <citation type="submission" date="2016-10" db="EMBL/GenBank/DDBJ databases">
        <authorList>
            <person name="de Groot N.N."/>
        </authorList>
    </citation>
    <scope>NUCLEOTIDE SEQUENCE [LARGE SCALE GENOMIC DNA]</scope>
    <source>
        <strain evidence="8 9">DSM 6059</strain>
    </source>
</reference>
<keyword evidence="4" id="KW-0479">Metal-binding</keyword>
<evidence type="ECO:0000259" key="7">
    <source>
        <dbReference type="Pfam" id="PF04055"/>
    </source>
</evidence>
<keyword evidence="6" id="KW-0411">Iron-sulfur</keyword>
<dbReference type="STRING" id="1123010.SAMN02745724_01782"/>
<dbReference type="GO" id="GO:0003824">
    <property type="term" value="F:catalytic activity"/>
    <property type="evidence" value="ECO:0007669"/>
    <property type="project" value="InterPro"/>
</dbReference>
<gene>
    <name evidence="8" type="ORF">SAMN02745724_01782</name>
</gene>
<dbReference type="Gene3D" id="3.20.20.70">
    <property type="entry name" value="Aldolase class I"/>
    <property type="match status" value="1"/>
</dbReference>
<dbReference type="CDD" id="cd01335">
    <property type="entry name" value="Radical_SAM"/>
    <property type="match status" value="1"/>
</dbReference>
<sequence length="391" mass="44465">MDIYKPLKVNELIQNRKVQFLKDLVIKPEELSAPDNKISLADIEMSKYQKQQFDDTFKKKYIKASSDGFLFLTIMPTEKCNFRCVYCYEDFQIGKMDVKTVHAIKNLLSHSAPTLKNLVITWFGGEPTLNTAAVFDISEHILLLQSEFGFKYSANMTTNGYLLDLTMLEQLVKFGVSEFQISLDGDRILHDSTRVQLSGKGSFNQIWSNLLAFSHSNLSFHIQLRIHITEKNLSSVILLGKKIKSNFALDKRFSVILKNISDFGTGHNSGNVKALVPINLKQKLEQLKTIYRDLTNTPNIKDIYICYASMPRHVVIRADGSLSKCTVKLHEDDNKIGKICDDGRLQVDDNKFSFWTEGFEEINLSKLACPAQNLKSNLKSISDIPIITTFD</sequence>
<evidence type="ECO:0000313" key="8">
    <source>
        <dbReference type="EMBL" id="SFC48765.1"/>
    </source>
</evidence>
<dbReference type="RefSeq" id="WP_177207993.1">
    <property type="nucleotide sequence ID" value="NZ_FOLO01000010.1"/>
</dbReference>
<evidence type="ECO:0000256" key="3">
    <source>
        <dbReference type="ARBA" id="ARBA00022691"/>
    </source>
</evidence>
<feature type="domain" description="Radical SAM core" evidence="7">
    <location>
        <begin position="75"/>
        <end position="215"/>
    </location>
</feature>
<keyword evidence="2" id="KW-0004">4Fe-4S</keyword>
<accession>A0A1I1JK92</accession>
<dbReference type="PANTHER" id="PTHR43787">
    <property type="entry name" value="FEMO COFACTOR BIOSYNTHESIS PROTEIN NIFB-RELATED"/>
    <property type="match status" value="1"/>
</dbReference>
<evidence type="ECO:0000313" key="9">
    <source>
        <dbReference type="Proteomes" id="UP000198862"/>
    </source>
</evidence>
<dbReference type="Proteomes" id="UP000198862">
    <property type="component" value="Unassembled WGS sequence"/>
</dbReference>
<keyword evidence="9" id="KW-1185">Reference proteome</keyword>
<dbReference type="PANTHER" id="PTHR43787:SF3">
    <property type="entry name" value="ARYLSULFATASE REGULATORY PROTEIN"/>
    <property type="match status" value="1"/>
</dbReference>
<name>A0A1I1JK92_9GAMM</name>
<dbReference type="SFLD" id="SFLDG01067">
    <property type="entry name" value="SPASM/twitch_domain_containing"/>
    <property type="match status" value="1"/>
</dbReference>
<dbReference type="Pfam" id="PF04055">
    <property type="entry name" value="Radical_SAM"/>
    <property type="match status" value="1"/>
</dbReference>
<dbReference type="GO" id="GO:0051539">
    <property type="term" value="F:4 iron, 4 sulfur cluster binding"/>
    <property type="evidence" value="ECO:0007669"/>
    <property type="project" value="UniProtKB-KW"/>
</dbReference>
<dbReference type="InterPro" id="IPR013785">
    <property type="entry name" value="Aldolase_TIM"/>
</dbReference>
<dbReference type="SUPFAM" id="SSF102114">
    <property type="entry name" value="Radical SAM enzymes"/>
    <property type="match status" value="1"/>
</dbReference>
<evidence type="ECO:0000256" key="5">
    <source>
        <dbReference type="ARBA" id="ARBA00023004"/>
    </source>
</evidence>
<evidence type="ECO:0000256" key="6">
    <source>
        <dbReference type="ARBA" id="ARBA00023014"/>
    </source>
</evidence>
<keyword evidence="3" id="KW-0949">S-adenosyl-L-methionine</keyword>
<evidence type="ECO:0000256" key="1">
    <source>
        <dbReference type="ARBA" id="ARBA00001966"/>
    </source>
</evidence>
<dbReference type="AlphaFoldDB" id="A0A1I1JK92"/>